<dbReference type="Pfam" id="PF02185">
    <property type="entry name" value="HR1"/>
    <property type="match status" value="1"/>
</dbReference>
<dbReference type="PROSITE" id="PS51860">
    <property type="entry name" value="REM_1"/>
    <property type="match status" value="1"/>
</dbReference>
<dbReference type="GO" id="GO:0051497">
    <property type="term" value="P:negative regulation of stress fiber assembly"/>
    <property type="evidence" value="ECO:0007669"/>
    <property type="project" value="TreeGrafter"/>
</dbReference>
<dbReference type="InterPro" id="IPR001478">
    <property type="entry name" value="PDZ"/>
</dbReference>
<dbReference type="PROSITE" id="PS51180">
    <property type="entry name" value="BRO1"/>
    <property type="match status" value="1"/>
</dbReference>
<comment type="caution">
    <text evidence="7">The sequence shown here is derived from an EMBL/GenBank/DDBJ whole genome shotgun (WGS) entry which is preliminary data.</text>
</comment>
<dbReference type="SMART" id="SM01041">
    <property type="entry name" value="BRO1"/>
    <property type="match status" value="1"/>
</dbReference>
<protein>
    <submittedName>
        <fullName evidence="7">Rhophilin-2-B</fullName>
    </submittedName>
</protein>
<dbReference type="Gene3D" id="1.25.40.280">
    <property type="entry name" value="alix/aip1 like domains"/>
    <property type="match status" value="1"/>
</dbReference>
<dbReference type="SUPFAM" id="SSF46585">
    <property type="entry name" value="HR1 repeat"/>
    <property type="match status" value="1"/>
</dbReference>
<keyword evidence="8" id="KW-1185">Reference proteome</keyword>
<dbReference type="EMBL" id="JARQWQ010000035">
    <property type="protein sequence ID" value="KAK2560852.1"/>
    <property type="molecule type" value="Genomic_DNA"/>
</dbReference>
<keyword evidence="2 3" id="KW-0175">Coiled coil</keyword>
<feature type="coiled-coil region" evidence="3">
    <location>
        <begin position="83"/>
        <end position="117"/>
    </location>
</feature>
<evidence type="ECO:0000313" key="7">
    <source>
        <dbReference type="EMBL" id="KAK2560852.1"/>
    </source>
</evidence>
<evidence type="ECO:0000256" key="2">
    <source>
        <dbReference type="PROSITE-ProRule" id="PRU01207"/>
    </source>
</evidence>
<accession>A0AAD9V4I7</accession>
<reference evidence="7" key="2">
    <citation type="journal article" date="2023" name="Science">
        <title>Genomic signatures of disease resistance in endangered staghorn corals.</title>
        <authorList>
            <person name="Vollmer S.V."/>
            <person name="Selwyn J.D."/>
            <person name="Despard B.A."/>
            <person name="Roesel C.L."/>
        </authorList>
    </citation>
    <scope>NUCLEOTIDE SEQUENCE</scope>
    <source>
        <strain evidence="7">K2</strain>
    </source>
</reference>
<name>A0AAD9V4I7_ACRCE</name>
<dbReference type="InterPro" id="IPR047138">
    <property type="entry name" value="RHPN1_2"/>
</dbReference>
<feature type="domain" description="PDZ" evidence="4">
    <location>
        <begin position="523"/>
        <end position="600"/>
    </location>
</feature>
<dbReference type="Pfam" id="PF00595">
    <property type="entry name" value="PDZ"/>
    <property type="match status" value="1"/>
</dbReference>
<sequence length="676" mass="75315">MPARMTMEVKLKDSVDSSSSVRKKDSAAIVVEGEFGPRQTSARWRLQHKRQILNKKILRQTKLRDGAENLMKALRITNDRKTKLAAKTELNFANSQLEALKEELEGINSTLDVYQFDRSVEHQIPLIAVGLRETKDLDFKDHFKDFILDHYSEEPEKYEKELDLFENMRKEAVSRVNRDETGVHALLIYYNQLYFVERKFFPKGKDNAMPVYFHWFDTTSGLPKIQRSIAFEKASILFNIGSIWSQIGAKQDRRTQSGLEKAIDAFNKAAGAFKSIKENFINSPTADLTMELMDMLIAVMLAQSQLCIWEDCVLKGIKDTLADLISAAQECAEISHRYKKAQMMMNAGVCLCRVPSSWKSMMNILCLHFKALSHFFVADGLLKNIADSNDDKHKEILTSLLQSSQPDSDANRTKQAKAHLHSALKSHEEAMKARQICRHCRQIAGLQKALHDARVKSTNTLVAMEEEDDFDDPMTPISVKALARVKATCILPNFCSASVEDLFHRLGPVHVFNAQLAWSAPRSVELERKNGGYGFSVIGSAPVIIQSVENDGAAKEAGIQVGDIIVQVNKTDCKWGDHTSVVSLIRKTDASVTIDVVTPLSLKEIAEIYNCKLTKNEQVATSDYGSSVGSESSDSSRNSTLTGVYSLTGSTSSGSASCTASRHSVVLATGNSSILW</sequence>
<dbReference type="GO" id="GO:0007165">
    <property type="term" value="P:signal transduction"/>
    <property type="evidence" value="ECO:0007669"/>
    <property type="project" value="InterPro"/>
</dbReference>
<comment type="similarity">
    <text evidence="1">Belongs to the RHPN family.</text>
</comment>
<evidence type="ECO:0000313" key="8">
    <source>
        <dbReference type="Proteomes" id="UP001249851"/>
    </source>
</evidence>
<dbReference type="InterPro" id="IPR004328">
    <property type="entry name" value="BRO1_dom"/>
</dbReference>
<organism evidence="7 8">
    <name type="scientific">Acropora cervicornis</name>
    <name type="common">Staghorn coral</name>
    <dbReference type="NCBI Taxonomy" id="6130"/>
    <lineage>
        <taxon>Eukaryota</taxon>
        <taxon>Metazoa</taxon>
        <taxon>Cnidaria</taxon>
        <taxon>Anthozoa</taxon>
        <taxon>Hexacorallia</taxon>
        <taxon>Scleractinia</taxon>
        <taxon>Astrocoeniina</taxon>
        <taxon>Acroporidae</taxon>
        <taxon>Acropora</taxon>
    </lineage>
</organism>
<dbReference type="SMART" id="SM00742">
    <property type="entry name" value="Hr1"/>
    <property type="match status" value="1"/>
</dbReference>
<evidence type="ECO:0000259" key="6">
    <source>
        <dbReference type="PROSITE" id="PS51860"/>
    </source>
</evidence>
<dbReference type="PANTHER" id="PTHR23031">
    <property type="entry name" value="RHOPHILIN"/>
    <property type="match status" value="1"/>
</dbReference>
<dbReference type="PROSITE" id="PS50106">
    <property type="entry name" value="PDZ"/>
    <property type="match status" value="1"/>
</dbReference>
<dbReference type="InterPro" id="IPR036274">
    <property type="entry name" value="HR1_rpt_sf"/>
</dbReference>
<evidence type="ECO:0000256" key="3">
    <source>
        <dbReference type="SAM" id="Coils"/>
    </source>
</evidence>
<dbReference type="InterPro" id="IPR036034">
    <property type="entry name" value="PDZ_sf"/>
</dbReference>
<reference evidence="7" key="1">
    <citation type="journal article" date="2023" name="G3 (Bethesda)">
        <title>Whole genome assembly and annotation of the endangered Caribbean coral Acropora cervicornis.</title>
        <authorList>
            <person name="Selwyn J.D."/>
            <person name="Vollmer S.V."/>
        </authorList>
    </citation>
    <scope>NUCLEOTIDE SEQUENCE</scope>
    <source>
        <strain evidence="7">K2</strain>
    </source>
</reference>
<dbReference type="AlphaFoldDB" id="A0AAD9V4I7"/>
<feature type="domain" description="BRO1" evidence="5">
    <location>
        <begin position="125"/>
        <end position="524"/>
    </location>
</feature>
<dbReference type="Gene3D" id="2.30.42.10">
    <property type="match status" value="1"/>
</dbReference>
<dbReference type="InterPro" id="IPR011072">
    <property type="entry name" value="HR1_rho-bd"/>
</dbReference>
<dbReference type="InterPro" id="IPR038499">
    <property type="entry name" value="BRO1_sf"/>
</dbReference>
<feature type="domain" description="REM-1" evidence="6">
    <location>
        <begin position="36"/>
        <end position="113"/>
    </location>
</feature>
<dbReference type="PANTHER" id="PTHR23031:SF15">
    <property type="entry name" value="LD12055P"/>
    <property type="match status" value="1"/>
</dbReference>
<evidence type="ECO:0000256" key="1">
    <source>
        <dbReference type="ARBA" id="ARBA00010369"/>
    </source>
</evidence>
<dbReference type="Gene3D" id="1.10.287.160">
    <property type="entry name" value="HR1 repeat"/>
    <property type="match status" value="1"/>
</dbReference>
<evidence type="ECO:0000259" key="4">
    <source>
        <dbReference type="PROSITE" id="PS50106"/>
    </source>
</evidence>
<dbReference type="SUPFAM" id="SSF50156">
    <property type="entry name" value="PDZ domain-like"/>
    <property type="match status" value="1"/>
</dbReference>
<evidence type="ECO:0000259" key="5">
    <source>
        <dbReference type="PROSITE" id="PS51180"/>
    </source>
</evidence>
<dbReference type="Proteomes" id="UP001249851">
    <property type="component" value="Unassembled WGS sequence"/>
</dbReference>
<dbReference type="SMART" id="SM00228">
    <property type="entry name" value="PDZ"/>
    <property type="match status" value="1"/>
</dbReference>
<proteinExistence type="inferred from homology"/>
<dbReference type="Pfam" id="PF03097">
    <property type="entry name" value="BRO1"/>
    <property type="match status" value="1"/>
</dbReference>
<gene>
    <name evidence="7" type="ORF">P5673_016664</name>
</gene>